<feature type="compositionally biased region" description="Polar residues" evidence="1">
    <location>
        <begin position="172"/>
        <end position="190"/>
    </location>
</feature>
<protein>
    <recommendedName>
        <fullName evidence="5">Transmembrane protein</fullName>
    </recommendedName>
</protein>
<proteinExistence type="predicted"/>
<sequence>MSASAGRGSSPTAGADSLTPGERMQKKMNDKMKQLGRSAFRRTLKNIQECIRICTNCREVAERTGKMVQRCVARCDARMRKFFGKAYKYLTIMNSIRLLTFINCFFILLLSLYFPWRRTKELKGKIGLRQAQLNENTSSVDWGPFVQGICDKMNQRRAEEALLQGINGNGNGTDSDSDTTARQLTANRDSYVNREVEMTNEATTTCALEAPEDSTEDGTRILQGNAAHETAGPGNTPETTVATSTSTSSTNSSSSFDTPTETPTSALDHSTGPDSRGFAPEMAGQLVAFQASGGANGTNNGTDALTTAEPDPDVTTAEPEPPTGPIGEGVYERLQRLFDEYKVYCSQFRSLYLYTSVESKAVGLIVLGCVGAVIAWFVYEYVDDFWFIGCGGTQGKHYTSASLALLSCVFVVVATLAWVAESGKILQGPLKSKLFYVFVGVIAFAANQIILALCYLRETFGVHARAEFRWDPPPKKVREATLREKARRQREEIERYAQSHMGGLKWPHEVFPNKASESGGLPTVWP</sequence>
<dbReference type="EMBL" id="CDMY01000440">
    <property type="protein sequence ID" value="CEM12981.1"/>
    <property type="molecule type" value="Genomic_DNA"/>
</dbReference>
<keyword evidence="4" id="KW-1185">Reference proteome</keyword>
<dbReference type="Proteomes" id="UP000041254">
    <property type="component" value="Unassembled WGS sequence"/>
</dbReference>
<feature type="compositionally biased region" description="Low complexity" evidence="1">
    <location>
        <begin position="239"/>
        <end position="260"/>
    </location>
</feature>
<keyword evidence="2" id="KW-0472">Membrane</keyword>
<feature type="compositionally biased region" description="Polar residues" evidence="1">
    <location>
        <begin position="1"/>
        <end position="12"/>
    </location>
</feature>
<dbReference type="AlphaFoldDB" id="A0A0G4FI21"/>
<feature type="transmembrane region" description="Helical" evidence="2">
    <location>
        <begin position="435"/>
        <end position="456"/>
    </location>
</feature>
<feature type="transmembrane region" description="Helical" evidence="2">
    <location>
        <begin position="400"/>
        <end position="420"/>
    </location>
</feature>
<evidence type="ECO:0000313" key="3">
    <source>
        <dbReference type="EMBL" id="CEM12981.1"/>
    </source>
</evidence>
<feature type="region of interest" description="Disordered" evidence="1">
    <location>
        <begin position="165"/>
        <end position="279"/>
    </location>
</feature>
<name>A0A0G4FI21_VITBC</name>
<keyword evidence="2" id="KW-1133">Transmembrane helix</keyword>
<feature type="transmembrane region" description="Helical" evidence="2">
    <location>
        <begin position="98"/>
        <end position="116"/>
    </location>
</feature>
<organism evidence="3 4">
    <name type="scientific">Vitrella brassicaformis (strain CCMP3155)</name>
    <dbReference type="NCBI Taxonomy" id="1169540"/>
    <lineage>
        <taxon>Eukaryota</taxon>
        <taxon>Sar</taxon>
        <taxon>Alveolata</taxon>
        <taxon>Colpodellida</taxon>
        <taxon>Vitrellaceae</taxon>
        <taxon>Vitrella</taxon>
    </lineage>
</organism>
<dbReference type="VEuPathDB" id="CryptoDB:Vbra_9191"/>
<gene>
    <name evidence="3" type="ORF">Vbra_9191</name>
</gene>
<evidence type="ECO:0000256" key="1">
    <source>
        <dbReference type="SAM" id="MobiDB-lite"/>
    </source>
</evidence>
<feature type="region of interest" description="Disordered" evidence="1">
    <location>
        <begin position="291"/>
        <end position="328"/>
    </location>
</feature>
<accession>A0A0G4FI21</accession>
<keyword evidence="2" id="KW-0812">Transmembrane</keyword>
<feature type="compositionally biased region" description="Low complexity" evidence="1">
    <location>
        <begin position="291"/>
        <end position="308"/>
    </location>
</feature>
<dbReference type="InParanoid" id="A0A0G4FI21"/>
<evidence type="ECO:0000313" key="4">
    <source>
        <dbReference type="Proteomes" id="UP000041254"/>
    </source>
</evidence>
<feature type="region of interest" description="Disordered" evidence="1">
    <location>
        <begin position="1"/>
        <end position="30"/>
    </location>
</feature>
<feature type="transmembrane region" description="Helical" evidence="2">
    <location>
        <begin position="361"/>
        <end position="379"/>
    </location>
</feature>
<evidence type="ECO:0000256" key="2">
    <source>
        <dbReference type="SAM" id="Phobius"/>
    </source>
</evidence>
<reference evidence="3 4" key="1">
    <citation type="submission" date="2014-11" db="EMBL/GenBank/DDBJ databases">
        <authorList>
            <person name="Zhu J."/>
            <person name="Qi W."/>
            <person name="Song R."/>
        </authorList>
    </citation>
    <scope>NUCLEOTIDE SEQUENCE [LARGE SCALE GENOMIC DNA]</scope>
</reference>
<evidence type="ECO:0008006" key="5">
    <source>
        <dbReference type="Google" id="ProtNLM"/>
    </source>
</evidence>